<feature type="domain" description="IMD" evidence="5">
    <location>
        <begin position="1"/>
        <end position="155"/>
    </location>
</feature>
<keyword evidence="6" id="KW-1185">Reference proteome</keyword>
<dbReference type="PROSITE" id="PS50002">
    <property type="entry name" value="SH3"/>
    <property type="match status" value="1"/>
</dbReference>
<dbReference type="SUPFAM" id="SSF103657">
    <property type="entry name" value="BAR/IMD domain-like"/>
    <property type="match status" value="1"/>
</dbReference>
<evidence type="ECO:0000256" key="1">
    <source>
        <dbReference type="ARBA" id="ARBA00022443"/>
    </source>
</evidence>
<accession>A0A9C6X5Z3</accession>
<dbReference type="GO" id="GO:0005829">
    <property type="term" value="C:cytosol"/>
    <property type="evidence" value="ECO:0007669"/>
    <property type="project" value="TreeGrafter"/>
</dbReference>
<feature type="domain" description="SH3" evidence="4">
    <location>
        <begin position="248"/>
        <end position="309"/>
    </location>
</feature>
<dbReference type="GO" id="GO:0051017">
    <property type="term" value="P:actin filament bundle assembly"/>
    <property type="evidence" value="ECO:0007669"/>
    <property type="project" value="TreeGrafter"/>
</dbReference>
<dbReference type="PANTHER" id="PTHR14206">
    <property type="entry name" value="BRAIN-SPECIFIC ANGIOGENESIS INHIBITOR 1-ASSOCIATED PROTEIN 2"/>
    <property type="match status" value="1"/>
</dbReference>
<dbReference type="OrthoDB" id="3800937at2759"/>
<dbReference type="GO" id="GO:0007009">
    <property type="term" value="P:plasma membrane organization"/>
    <property type="evidence" value="ECO:0007669"/>
    <property type="project" value="InterPro"/>
</dbReference>
<dbReference type="PROSITE" id="PS51338">
    <property type="entry name" value="IMD"/>
    <property type="match status" value="1"/>
</dbReference>
<dbReference type="GO" id="GO:0051764">
    <property type="term" value="P:actin crosslink formation"/>
    <property type="evidence" value="ECO:0007669"/>
    <property type="project" value="TreeGrafter"/>
</dbReference>
<protein>
    <submittedName>
        <fullName evidence="7">Brain-specific angiogenesis inhibitor 1-associated protein 2</fullName>
    </submittedName>
</protein>
<feature type="compositionally biased region" description="Polar residues" evidence="3">
    <location>
        <begin position="205"/>
        <end position="230"/>
    </location>
</feature>
<reference evidence="7" key="1">
    <citation type="journal article" date="2018" name="Proc. Natl. Acad. Sci. U.S.A.">
        <title>Phylogenomics and the evolution of hemipteroid insects.</title>
        <authorList>
            <person name="Johnson K.P."/>
            <person name="Dietrich C.H."/>
            <person name="Friedrich F."/>
            <person name="Beutel R.G."/>
            <person name="Wipfler B."/>
            <person name="Peters R.S."/>
            <person name="Allen J.M."/>
            <person name="Petersen M."/>
            <person name="Donath A."/>
            <person name="Walden K.K."/>
            <person name="Kozlov A.M."/>
            <person name="Podsiadlowski L."/>
            <person name="Mayer C."/>
            <person name="Meusemann K."/>
            <person name="Vasilikopoulos A."/>
            <person name="Waterhouse R.M."/>
            <person name="Cameron S.L."/>
            <person name="Weirauch C."/>
            <person name="Swanson D.R."/>
            <person name="Percy D.M."/>
            <person name="Hardy N.B."/>
            <person name="Terry I."/>
            <person name="Liu S."/>
            <person name="Zhou X."/>
            <person name="Misof B."/>
            <person name="Robertson H.M."/>
            <person name="Yoshizawa K."/>
        </authorList>
    </citation>
    <scope>NUCLEOTIDE SEQUENCE</scope>
    <source>
        <tissue evidence="7">Whole organism</tissue>
    </source>
</reference>
<dbReference type="GeneID" id="113205569"/>
<gene>
    <name evidence="7" type="primary">LOC113205569</name>
</gene>
<dbReference type="Gene3D" id="1.20.1270.60">
    <property type="entry name" value="Arfaptin homology (AH) domain/BAR domain"/>
    <property type="match status" value="1"/>
</dbReference>
<evidence type="ECO:0000256" key="2">
    <source>
        <dbReference type="PROSITE-ProRule" id="PRU00192"/>
    </source>
</evidence>
<dbReference type="KEGG" id="foc:113205569"/>
<dbReference type="GO" id="GO:0030838">
    <property type="term" value="P:positive regulation of actin filament polymerization"/>
    <property type="evidence" value="ECO:0007669"/>
    <property type="project" value="TreeGrafter"/>
</dbReference>
<keyword evidence="1 2" id="KW-0728">SH3 domain</keyword>
<dbReference type="InterPro" id="IPR036028">
    <property type="entry name" value="SH3-like_dom_sf"/>
</dbReference>
<dbReference type="InterPro" id="IPR027267">
    <property type="entry name" value="AH/BAR_dom_sf"/>
</dbReference>
<dbReference type="Gene3D" id="2.30.30.40">
    <property type="entry name" value="SH3 Domains"/>
    <property type="match status" value="1"/>
</dbReference>
<dbReference type="AlphaFoldDB" id="A0A9C6X5Z3"/>
<dbReference type="InterPro" id="IPR027681">
    <property type="entry name" value="IRSp53/IRTKS/Pinkbar"/>
</dbReference>
<dbReference type="FunFam" id="2.30.30.40:FF:000188">
    <property type="entry name" value="Insulin receptor tyrosine kinase substrate"/>
    <property type="match status" value="1"/>
</dbReference>
<dbReference type="RefSeq" id="XP_052129800.1">
    <property type="nucleotide sequence ID" value="XM_052273840.1"/>
</dbReference>
<evidence type="ECO:0000313" key="7">
    <source>
        <dbReference type="RefSeq" id="XP_052129800.1"/>
    </source>
</evidence>
<dbReference type="CDD" id="cd11779">
    <property type="entry name" value="SH3_Irsp53_BAIAP2L"/>
    <property type="match status" value="1"/>
</dbReference>
<sequence>MNILKAFYVDLLVPLETNLEKDTKVVQMEQKKFNAQHKQRSESHSKAAALSRKQRKKNKTTPNDKDLKTLQRLEEEQSKLDAFREQSLRTALTQERRRYGFVLERQCSLAKHFLSLHTCGSALFQQRLPDWQRVARARESLPEEVQRMFSSRIGPQSMWADDDSYCRREDGSMASALRKTRSMDASALDIRCLSDAPEDQHRGTDSGTLSRARSDLNLSSRAHSPINGDSASPVRPQSLAVSSAGRGWGSPLARALYAYLSSGENQLSFLEGDILALMGERNKGWQFGENLRTQTSGWFPLAYTELLLDDV</sequence>
<feature type="region of interest" description="Disordered" evidence="3">
    <location>
        <begin position="194"/>
        <end position="238"/>
    </location>
</feature>
<reference evidence="7" key="2">
    <citation type="submission" date="2025-08" db="UniProtKB">
        <authorList>
            <consortium name="RefSeq"/>
        </authorList>
    </citation>
    <scope>IDENTIFICATION</scope>
    <source>
        <tissue evidence="7">Whole organism</tissue>
    </source>
</reference>
<dbReference type="InterPro" id="IPR001452">
    <property type="entry name" value="SH3_domain"/>
</dbReference>
<organism evidence="6 7">
    <name type="scientific">Frankliniella occidentalis</name>
    <name type="common">Western flower thrips</name>
    <name type="synonym">Euthrips occidentalis</name>
    <dbReference type="NCBI Taxonomy" id="133901"/>
    <lineage>
        <taxon>Eukaryota</taxon>
        <taxon>Metazoa</taxon>
        <taxon>Ecdysozoa</taxon>
        <taxon>Arthropoda</taxon>
        <taxon>Hexapoda</taxon>
        <taxon>Insecta</taxon>
        <taxon>Pterygota</taxon>
        <taxon>Neoptera</taxon>
        <taxon>Paraneoptera</taxon>
        <taxon>Thysanoptera</taxon>
        <taxon>Terebrantia</taxon>
        <taxon>Thripoidea</taxon>
        <taxon>Thripidae</taxon>
        <taxon>Frankliniella</taxon>
    </lineage>
</organism>
<evidence type="ECO:0000259" key="5">
    <source>
        <dbReference type="PROSITE" id="PS51338"/>
    </source>
</evidence>
<evidence type="ECO:0000313" key="6">
    <source>
        <dbReference type="Proteomes" id="UP000504606"/>
    </source>
</evidence>
<feature type="region of interest" description="Disordered" evidence="3">
    <location>
        <begin position="31"/>
        <end position="68"/>
    </location>
</feature>
<dbReference type="PANTHER" id="PTHR14206:SF7">
    <property type="entry name" value="INSULIN RECEPTOR SUBSTRATE 53 KDA, ISOFORM A"/>
    <property type="match status" value="1"/>
</dbReference>
<dbReference type="GO" id="GO:0005654">
    <property type="term" value="C:nucleoplasm"/>
    <property type="evidence" value="ECO:0007669"/>
    <property type="project" value="TreeGrafter"/>
</dbReference>
<dbReference type="SUPFAM" id="SSF50044">
    <property type="entry name" value="SH3-domain"/>
    <property type="match status" value="1"/>
</dbReference>
<dbReference type="Pfam" id="PF08397">
    <property type="entry name" value="IMD"/>
    <property type="match status" value="1"/>
</dbReference>
<name>A0A9C6X5Z3_FRAOC</name>
<dbReference type="Pfam" id="PF00018">
    <property type="entry name" value="SH3_1"/>
    <property type="match status" value="1"/>
</dbReference>
<dbReference type="SMART" id="SM00326">
    <property type="entry name" value="SH3"/>
    <property type="match status" value="1"/>
</dbReference>
<proteinExistence type="predicted"/>
<dbReference type="Proteomes" id="UP000504606">
    <property type="component" value="Unplaced"/>
</dbReference>
<evidence type="ECO:0000256" key="3">
    <source>
        <dbReference type="SAM" id="MobiDB-lite"/>
    </source>
</evidence>
<evidence type="ECO:0000259" key="4">
    <source>
        <dbReference type="PROSITE" id="PS50002"/>
    </source>
</evidence>
<dbReference type="InterPro" id="IPR013606">
    <property type="entry name" value="I-BAR_dom"/>
</dbReference>